<dbReference type="EMBL" id="JABDTM020028060">
    <property type="protein sequence ID" value="KAH0809564.1"/>
    <property type="molecule type" value="Genomic_DNA"/>
</dbReference>
<sequence>MFRKLVVVVLVAFLASDVSTAKITRSKGISPFTLYDQALEKLMELRQIVNSAILVAHSEISSSRSAHDNYADSVKDKGESELNDAAQTIDGQITDIKNLVGDIKIDVCLDYNVPALDNLLTNQISELKSCITDINNRLNSQISDVLLNVDSTINKVDDLETQLSFCTSGSIICISPIVRDIDVAKTELPENINVEVHKANENIDVLTTEVDGCSTSSVATYNTESGILLERIEKCVSTVEIAKIIRRRSISPFTLYDQALEKLAELRQIVTSAILVAHNEISSSRTAHDNYADSVKDKGASELNNAAQKIDGQITDIKNLVGDLDIDECLVYNIPALDELLTNQISELKSCMTDINNRLNSQISDVLLNVDSTIKKVDNLQNQLELCTSGSIICVSPVVRDIDVAKTELPETINIKVHNANENIDVLTTEVDGCSTSSVATYNTESGKLLEKIEKCVSTVEIAKIRRRKSISPFTLYDQALEKLAELRQIVNTAILLAHSDISSSTTAHNDYTDGVKDKGESELNDAAQTIDGHITDIKNLADDVNIDVCLQDDVPALDQLLASQISELKSCITDINNRVNNDMSEVLLNVDSTINKVDDLQNHSQRYRCG</sequence>
<proteinExistence type="predicted"/>
<comment type="caution">
    <text evidence="2">The sequence shown here is derived from an EMBL/GenBank/DDBJ whole genome shotgun (WGS) entry which is preliminary data.</text>
</comment>
<feature type="chain" id="PRO_5035187492" evidence="1">
    <location>
        <begin position="21"/>
        <end position="611"/>
    </location>
</feature>
<keyword evidence="1" id="KW-0732">Signal</keyword>
<evidence type="ECO:0000313" key="2">
    <source>
        <dbReference type="EMBL" id="KAH0809564.1"/>
    </source>
</evidence>
<feature type="signal peptide" evidence="1">
    <location>
        <begin position="1"/>
        <end position="20"/>
    </location>
</feature>
<reference evidence="2" key="2">
    <citation type="submission" date="2021-08" db="EMBL/GenBank/DDBJ databases">
        <authorList>
            <person name="Eriksson T."/>
        </authorList>
    </citation>
    <scope>NUCLEOTIDE SEQUENCE</scope>
    <source>
        <strain evidence="2">Stoneville</strain>
        <tissue evidence="2">Whole head</tissue>
    </source>
</reference>
<accession>A0A8J6H7B5</accession>
<protein>
    <submittedName>
        <fullName evidence="2">Uncharacterized protein</fullName>
    </submittedName>
</protein>
<dbReference type="AlphaFoldDB" id="A0A8J6H7B5"/>
<reference evidence="2" key="1">
    <citation type="journal article" date="2020" name="J Insects Food Feed">
        <title>The yellow mealworm (Tenebrio molitor) genome: a resource for the emerging insects as food and feed industry.</title>
        <authorList>
            <person name="Eriksson T."/>
            <person name="Andere A."/>
            <person name="Kelstrup H."/>
            <person name="Emery V."/>
            <person name="Picard C."/>
        </authorList>
    </citation>
    <scope>NUCLEOTIDE SEQUENCE</scope>
    <source>
        <strain evidence="2">Stoneville</strain>
        <tissue evidence="2">Whole head</tissue>
    </source>
</reference>
<dbReference type="Proteomes" id="UP000719412">
    <property type="component" value="Unassembled WGS sequence"/>
</dbReference>
<gene>
    <name evidence="2" type="ORF">GEV33_013227</name>
</gene>
<keyword evidence="3" id="KW-1185">Reference proteome</keyword>
<name>A0A8J6H7B5_TENMO</name>
<organism evidence="2 3">
    <name type="scientific">Tenebrio molitor</name>
    <name type="common">Yellow mealworm beetle</name>
    <dbReference type="NCBI Taxonomy" id="7067"/>
    <lineage>
        <taxon>Eukaryota</taxon>
        <taxon>Metazoa</taxon>
        <taxon>Ecdysozoa</taxon>
        <taxon>Arthropoda</taxon>
        <taxon>Hexapoda</taxon>
        <taxon>Insecta</taxon>
        <taxon>Pterygota</taxon>
        <taxon>Neoptera</taxon>
        <taxon>Endopterygota</taxon>
        <taxon>Coleoptera</taxon>
        <taxon>Polyphaga</taxon>
        <taxon>Cucujiformia</taxon>
        <taxon>Tenebrionidae</taxon>
        <taxon>Tenebrio</taxon>
    </lineage>
</organism>
<evidence type="ECO:0000256" key="1">
    <source>
        <dbReference type="SAM" id="SignalP"/>
    </source>
</evidence>
<evidence type="ECO:0000313" key="3">
    <source>
        <dbReference type="Proteomes" id="UP000719412"/>
    </source>
</evidence>